<organism evidence="2 3">
    <name type="scientific">Brochothrix campestris FSL F6-1037</name>
    <dbReference type="NCBI Taxonomy" id="1265861"/>
    <lineage>
        <taxon>Bacteria</taxon>
        <taxon>Bacillati</taxon>
        <taxon>Bacillota</taxon>
        <taxon>Bacilli</taxon>
        <taxon>Bacillales</taxon>
        <taxon>Listeriaceae</taxon>
        <taxon>Brochothrix</taxon>
    </lineage>
</organism>
<evidence type="ECO:0000256" key="1">
    <source>
        <dbReference type="SAM" id="Phobius"/>
    </source>
</evidence>
<dbReference type="RefSeq" id="WP_035315767.1">
    <property type="nucleotide sequence ID" value="NZ_AODH01000077.1"/>
</dbReference>
<proteinExistence type="predicted"/>
<accession>W7CM43</accession>
<keyword evidence="1" id="KW-1133">Transmembrane helix</keyword>
<dbReference type="Proteomes" id="UP000019243">
    <property type="component" value="Unassembled WGS sequence"/>
</dbReference>
<comment type="caution">
    <text evidence="2">The sequence shown here is derived from an EMBL/GenBank/DDBJ whole genome shotgun (WGS) entry which is preliminary data.</text>
</comment>
<evidence type="ECO:0000313" key="2">
    <source>
        <dbReference type="EMBL" id="EUJ34183.1"/>
    </source>
</evidence>
<dbReference type="EMBL" id="AODH01000077">
    <property type="protein sequence ID" value="EUJ34183.1"/>
    <property type="molecule type" value="Genomic_DNA"/>
</dbReference>
<protein>
    <submittedName>
        <fullName evidence="2">Uncharacterized protein</fullName>
    </submittedName>
</protein>
<feature type="transmembrane region" description="Helical" evidence="1">
    <location>
        <begin position="9"/>
        <end position="27"/>
    </location>
</feature>
<evidence type="ECO:0000313" key="3">
    <source>
        <dbReference type="Proteomes" id="UP000019243"/>
    </source>
</evidence>
<name>W7CM43_9LIST</name>
<dbReference type="AlphaFoldDB" id="W7CM43"/>
<keyword evidence="3" id="KW-1185">Reference proteome</keyword>
<keyword evidence="1" id="KW-0812">Transmembrane</keyword>
<keyword evidence="1" id="KW-0472">Membrane</keyword>
<sequence>MLADFPKKLIFIFLGMFLILGIGTYVMKNYQSDSSTQSIQETLKATALENRDNSSRLEKGTFKVVKPTFESDFKKSMAYNRNYKLDKEAAYTFDYLDDGQGGIKAIKVKVTDNGETYQATCVLSLGQD</sequence>
<gene>
    <name evidence="2" type="ORF">BCAMP_12518</name>
</gene>
<reference evidence="2 3" key="1">
    <citation type="submission" date="2012-12" db="EMBL/GenBank/DDBJ databases">
        <title>Novel taxa of Listeriaceae from agricultural environments in the United States.</title>
        <authorList>
            <person name="den Bakker H.C."/>
            <person name="Allred A."/>
            <person name="Warchocki S."/>
            <person name="Wright E.M."/>
            <person name="Burrell A."/>
            <person name="Nightingale K.K."/>
            <person name="Kephart D."/>
            <person name="Wiedmann M."/>
        </authorList>
    </citation>
    <scope>NUCLEOTIDE SEQUENCE [LARGE SCALE GENOMIC DNA]</scope>
    <source>
        <strain evidence="2 3">FSL F6-1037</strain>
    </source>
</reference>
<dbReference type="STRING" id="1265861.BCAMP_12518"/>
<dbReference type="OrthoDB" id="10010196at2"/>